<evidence type="ECO:0008006" key="4">
    <source>
        <dbReference type="Google" id="ProtNLM"/>
    </source>
</evidence>
<dbReference type="OrthoDB" id="9096701at2"/>
<gene>
    <name evidence="2" type="ORF">SAMN05216339_10686</name>
</gene>
<dbReference type="InterPro" id="IPR014717">
    <property type="entry name" value="Transl_elong_EF1B/ribsomal_bS6"/>
</dbReference>
<accession>A0A1I7HY81</accession>
<dbReference type="Proteomes" id="UP000183926">
    <property type="component" value="Unassembled WGS sequence"/>
</dbReference>
<dbReference type="AlphaFoldDB" id="A0A1I7HY81"/>
<dbReference type="EMBL" id="FPBL01000006">
    <property type="protein sequence ID" value="SFU65591.1"/>
    <property type="molecule type" value="Genomic_DNA"/>
</dbReference>
<evidence type="ECO:0000313" key="3">
    <source>
        <dbReference type="Proteomes" id="UP000183926"/>
    </source>
</evidence>
<organism evidence="2 3">
    <name type="scientific">Nitrosomonas eutropha</name>
    <dbReference type="NCBI Taxonomy" id="916"/>
    <lineage>
        <taxon>Bacteria</taxon>
        <taxon>Pseudomonadati</taxon>
        <taxon>Pseudomonadota</taxon>
        <taxon>Betaproteobacteria</taxon>
        <taxon>Nitrosomonadales</taxon>
        <taxon>Nitrosomonadaceae</taxon>
        <taxon>Nitrosomonas</taxon>
    </lineage>
</organism>
<dbReference type="Gene3D" id="3.30.70.60">
    <property type="match status" value="1"/>
</dbReference>
<evidence type="ECO:0000313" key="2">
    <source>
        <dbReference type="EMBL" id="SFU65591.1"/>
    </source>
</evidence>
<dbReference type="RefSeq" id="WP_074928623.1">
    <property type="nucleotide sequence ID" value="NZ_FPBL01000006.1"/>
</dbReference>
<keyword evidence="1" id="KW-0812">Transmembrane</keyword>
<name>A0A1I7HY81_9PROT</name>
<sequence>MVRIILENWLIRIRWHVTCLGAVGKTGAGLLVLTLVFFMAAVLPQQQTLRELKNRVQTVQQQERPDSVKQAGLSDSQALQVFYDFLPRSDSSPYWISELDRIARDGGVELNSSDYRLTMEKESKLIRYEIQLPLRGTYPGIRAFIAEALQVIPTLALADITIKRETVQTGRVEARLNMYLYLNDY</sequence>
<reference evidence="2 3" key="1">
    <citation type="submission" date="2016-10" db="EMBL/GenBank/DDBJ databases">
        <authorList>
            <person name="de Groot N.N."/>
        </authorList>
    </citation>
    <scope>NUCLEOTIDE SEQUENCE [LARGE SCALE GENOMIC DNA]</scope>
    <source>
        <strain evidence="2 3">Nm24</strain>
    </source>
</reference>
<feature type="transmembrane region" description="Helical" evidence="1">
    <location>
        <begin position="20"/>
        <end position="43"/>
    </location>
</feature>
<keyword evidence="1" id="KW-0472">Membrane</keyword>
<keyword evidence="1" id="KW-1133">Transmembrane helix</keyword>
<evidence type="ECO:0000256" key="1">
    <source>
        <dbReference type="SAM" id="Phobius"/>
    </source>
</evidence>
<proteinExistence type="predicted"/>
<protein>
    <recommendedName>
        <fullName evidence="4">Transmembrane protein</fullName>
    </recommendedName>
</protein>